<dbReference type="Pfam" id="PF09578">
    <property type="entry name" value="Spore_YabQ"/>
    <property type="match status" value="1"/>
</dbReference>
<evidence type="ECO:0000313" key="2">
    <source>
        <dbReference type="EMBL" id="MCG4565248.1"/>
    </source>
</evidence>
<dbReference type="Proteomes" id="UP000462760">
    <property type="component" value="Unassembled WGS sequence"/>
</dbReference>
<dbReference type="EMBL" id="JAKNID010000024">
    <property type="protein sequence ID" value="MCG4565248.1"/>
    <property type="molecule type" value="Genomic_DNA"/>
</dbReference>
<dbReference type="NCBIfam" id="TIGR02893">
    <property type="entry name" value="spore_yabQ"/>
    <property type="match status" value="1"/>
</dbReference>
<feature type="transmembrane region" description="Helical" evidence="1">
    <location>
        <begin position="41"/>
        <end position="63"/>
    </location>
</feature>
<dbReference type="OrthoDB" id="1685240at2"/>
<reference evidence="3 4" key="1">
    <citation type="submission" date="2019-08" db="EMBL/GenBank/DDBJ databases">
        <title>In-depth cultivation of the pig gut microbiome towards novel bacterial diversity and tailored functional studies.</title>
        <authorList>
            <person name="Wylensek D."/>
            <person name="Hitch T.C.A."/>
            <person name="Clavel T."/>
        </authorList>
    </citation>
    <scope>NUCLEOTIDE SEQUENCE [LARGE SCALE GENOMIC DNA]</scope>
    <source>
        <strain evidence="3 4">Med78-601-WT-4W-RMD-3</strain>
    </source>
</reference>
<dbReference type="EMBL" id="VULR01000016">
    <property type="protein sequence ID" value="MSS44096.1"/>
    <property type="molecule type" value="Genomic_DNA"/>
</dbReference>
<evidence type="ECO:0000313" key="5">
    <source>
        <dbReference type="Proteomes" id="UP001108123"/>
    </source>
</evidence>
<keyword evidence="1" id="KW-1133">Transmembrane helix</keyword>
<protein>
    <submittedName>
        <fullName evidence="3">Spore cortex biosynthesis protein YabQ</fullName>
    </submittedName>
</protein>
<evidence type="ECO:0000256" key="1">
    <source>
        <dbReference type="SAM" id="Phobius"/>
    </source>
</evidence>
<dbReference type="AlphaFoldDB" id="A0A844FJL3"/>
<dbReference type="InterPro" id="IPR019074">
    <property type="entry name" value="YabQ"/>
</dbReference>
<gene>
    <name evidence="3" type="primary">yabQ</name>
    <name evidence="3" type="ORF">FYJ27_10215</name>
    <name evidence="2" type="ORF">L0P62_07290</name>
</gene>
<evidence type="ECO:0000313" key="3">
    <source>
        <dbReference type="EMBL" id="MSS44096.1"/>
    </source>
</evidence>
<name>A0A844FJL3_9FIRM</name>
<evidence type="ECO:0000313" key="4">
    <source>
        <dbReference type="Proteomes" id="UP000462760"/>
    </source>
</evidence>
<dbReference type="Proteomes" id="UP001108123">
    <property type="component" value="Unassembled WGS sequence"/>
</dbReference>
<reference evidence="2" key="2">
    <citation type="submission" date="2022-01" db="EMBL/GenBank/DDBJ databases">
        <title>Collection of gut derived symbiotic bacterial strains cultured from healthy donors.</title>
        <authorList>
            <person name="Lin H."/>
            <person name="Kohout C."/>
            <person name="Waligurski E."/>
            <person name="Pamer E.G."/>
        </authorList>
    </citation>
    <scope>NUCLEOTIDE SEQUENCE</scope>
    <source>
        <strain evidence="2">MSK.14.39</strain>
    </source>
</reference>
<proteinExistence type="predicted"/>
<comment type="caution">
    <text evidence="3">The sequence shown here is derived from an EMBL/GenBank/DDBJ whole genome shotgun (WGS) entry which is preliminary data.</text>
</comment>
<feature type="transmembrane region" description="Helical" evidence="1">
    <location>
        <begin position="9"/>
        <end position="29"/>
    </location>
</feature>
<dbReference type="RefSeq" id="WP_154484768.1">
    <property type="nucleotide sequence ID" value="NZ_JAHLOA010000005.1"/>
</dbReference>
<accession>A0A844FJL3</accession>
<organism evidence="3 4">
    <name type="scientific">Anaerosalibacter bizertensis</name>
    <dbReference type="NCBI Taxonomy" id="932217"/>
    <lineage>
        <taxon>Bacteria</taxon>
        <taxon>Bacillati</taxon>
        <taxon>Bacillota</taxon>
        <taxon>Tissierellia</taxon>
        <taxon>Tissierellales</taxon>
        <taxon>Sporanaerobacteraceae</taxon>
        <taxon>Anaerosalibacter</taxon>
    </lineage>
</organism>
<sequence>MDNSVKMQAYIFFTVFYGGLIVGFIYDIYRGFRYYLNPKKIITFIEDLVFWIIATLVTFYILIKSNWGELRGYIFIGLFLGLYLYLKLLSKLIYPILLKILRLLCLVMKKVIKVIIFPFNMIKKILSPLFNKMKKAKDISGEIVKDTNKYIRIISKKK</sequence>
<keyword evidence="5" id="KW-1185">Reference proteome</keyword>
<keyword evidence="1" id="KW-0812">Transmembrane</keyword>
<keyword evidence="1" id="KW-0472">Membrane</keyword>